<dbReference type="Proteomes" id="UP001249851">
    <property type="component" value="Unassembled WGS sequence"/>
</dbReference>
<keyword evidence="2" id="KW-0808">Transferase</keyword>
<keyword evidence="2" id="KW-0418">Kinase</keyword>
<dbReference type="EMBL" id="JARQWQ010000118">
    <property type="protein sequence ID" value="KAK2549893.1"/>
    <property type="molecule type" value="Genomic_DNA"/>
</dbReference>
<organism evidence="2 3">
    <name type="scientific">Acropora cervicornis</name>
    <name type="common">Staghorn coral</name>
    <dbReference type="NCBI Taxonomy" id="6130"/>
    <lineage>
        <taxon>Eukaryota</taxon>
        <taxon>Metazoa</taxon>
        <taxon>Cnidaria</taxon>
        <taxon>Anthozoa</taxon>
        <taxon>Hexacorallia</taxon>
        <taxon>Scleractinia</taxon>
        <taxon>Astrocoeniina</taxon>
        <taxon>Acroporidae</taxon>
        <taxon>Acropora</taxon>
    </lineage>
</organism>
<keyword evidence="3" id="KW-1185">Reference proteome</keyword>
<reference evidence="2" key="1">
    <citation type="journal article" date="2023" name="G3 (Bethesda)">
        <title>Whole genome assembly and annotation of the endangered Caribbean coral Acropora cervicornis.</title>
        <authorList>
            <person name="Selwyn J.D."/>
            <person name="Vollmer S.V."/>
        </authorList>
    </citation>
    <scope>NUCLEOTIDE SEQUENCE</scope>
    <source>
        <strain evidence="2">K2</strain>
    </source>
</reference>
<gene>
    <name evidence="2" type="ORF">P5673_029490</name>
</gene>
<protein>
    <submittedName>
        <fullName evidence="2">Serine/threonine-protein kinase pim-3</fullName>
    </submittedName>
</protein>
<evidence type="ECO:0000313" key="2">
    <source>
        <dbReference type="EMBL" id="KAK2549893.1"/>
    </source>
</evidence>
<comment type="caution">
    <text evidence="2">The sequence shown here is derived from an EMBL/GenBank/DDBJ whole genome shotgun (WGS) entry which is preliminary data.</text>
</comment>
<evidence type="ECO:0000259" key="1">
    <source>
        <dbReference type="PROSITE" id="PS50011"/>
    </source>
</evidence>
<dbReference type="GO" id="GO:0005524">
    <property type="term" value="F:ATP binding"/>
    <property type="evidence" value="ECO:0007669"/>
    <property type="project" value="InterPro"/>
</dbReference>
<dbReference type="GO" id="GO:0004672">
    <property type="term" value="F:protein kinase activity"/>
    <property type="evidence" value="ECO:0007669"/>
    <property type="project" value="InterPro"/>
</dbReference>
<sequence length="153" mass="17717">MYLIQREKLSLKRACPASRNNQEREKVSDLKVAKVSGNMCNEFRIQGVKETFTENFEQRKPDEDHQKEDYQDEFRKKLSRTKAYMPPEFVRFGWYDGSQSTVWALGMILVNLLSSSMPFRKPEEALSRSPRLKANLSQSITMVTSPAAFLTSL</sequence>
<evidence type="ECO:0000313" key="3">
    <source>
        <dbReference type="Proteomes" id="UP001249851"/>
    </source>
</evidence>
<feature type="domain" description="Protein kinase" evidence="1">
    <location>
        <begin position="1"/>
        <end position="153"/>
    </location>
</feature>
<dbReference type="InterPro" id="IPR011009">
    <property type="entry name" value="Kinase-like_dom_sf"/>
</dbReference>
<accession>A0AAD9PVL8</accession>
<proteinExistence type="predicted"/>
<name>A0AAD9PVL8_ACRCE</name>
<dbReference type="AlphaFoldDB" id="A0AAD9PVL8"/>
<dbReference type="Gene3D" id="1.10.510.10">
    <property type="entry name" value="Transferase(Phosphotransferase) domain 1"/>
    <property type="match status" value="1"/>
</dbReference>
<dbReference type="SUPFAM" id="SSF56112">
    <property type="entry name" value="Protein kinase-like (PK-like)"/>
    <property type="match status" value="1"/>
</dbReference>
<dbReference type="InterPro" id="IPR000719">
    <property type="entry name" value="Prot_kinase_dom"/>
</dbReference>
<reference evidence="2" key="2">
    <citation type="journal article" date="2023" name="Science">
        <title>Genomic signatures of disease resistance in endangered staghorn corals.</title>
        <authorList>
            <person name="Vollmer S.V."/>
            <person name="Selwyn J.D."/>
            <person name="Despard B.A."/>
            <person name="Roesel C.L."/>
        </authorList>
    </citation>
    <scope>NUCLEOTIDE SEQUENCE</scope>
    <source>
        <strain evidence="2">K2</strain>
    </source>
</reference>
<dbReference type="PROSITE" id="PS50011">
    <property type="entry name" value="PROTEIN_KINASE_DOM"/>
    <property type="match status" value="1"/>
</dbReference>